<dbReference type="KEGG" id="sea:SeAg_B2085"/>
<proteinExistence type="predicted"/>
<organism evidence="1 2">
    <name type="scientific">Salmonella agona (strain SL483)</name>
    <dbReference type="NCBI Taxonomy" id="454166"/>
    <lineage>
        <taxon>Bacteria</taxon>
        <taxon>Pseudomonadati</taxon>
        <taxon>Pseudomonadota</taxon>
        <taxon>Gammaproteobacteria</taxon>
        <taxon>Enterobacterales</taxon>
        <taxon>Enterobacteriaceae</taxon>
        <taxon>Salmonella</taxon>
    </lineage>
</organism>
<protein>
    <submittedName>
        <fullName evidence="1">Uncharacterized protein</fullName>
    </submittedName>
</protein>
<dbReference type="HOGENOM" id="CLU_3122378_0_0_6"/>
<evidence type="ECO:0000313" key="2">
    <source>
        <dbReference type="Proteomes" id="UP000008819"/>
    </source>
</evidence>
<dbReference type="EMBL" id="CP001138">
    <property type="protein sequence ID" value="ACH50113.1"/>
    <property type="molecule type" value="Genomic_DNA"/>
</dbReference>
<dbReference type="Proteomes" id="UP000008819">
    <property type="component" value="Chromosome"/>
</dbReference>
<sequence length="50" mass="6129">MDLALIECIYLLSHSNKIKYKCQCQGVAVRKLRDKDLFKKKFKYKNWKYE</sequence>
<dbReference type="AlphaFoldDB" id="B5F998"/>
<reference evidence="1 2" key="1">
    <citation type="journal article" date="2011" name="J. Bacteriol.">
        <title>Comparative genomics of 28 Salmonella enterica isolates: evidence for CRISPR-mediated adaptive sublineage evolution.</title>
        <authorList>
            <person name="Fricke W.F."/>
            <person name="Mammel M.K."/>
            <person name="McDermott P.F."/>
            <person name="Tartera C."/>
            <person name="White D.G."/>
            <person name="Leclerc J.E."/>
            <person name="Ravel J."/>
            <person name="Cebula T.A."/>
        </authorList>
    </citation>
    <scope>NUCLEOTIDE SEQUENCE [LARGE SCALE GENOMIC DNA]</scope>
    <source>
        <strain evidence="1 2">SL483</strain>
    </source>
</reference>
<gene>
    <name evidence="1" type="ordered locus">SeAg_B2085</name>
</gene>
<evidence type="ECO:0000313" key="1">
    <source>
        <dbReference type="EMBL" id="ACH50113.1"/>
    </source>
</evidence>
<accession>B5F998</accession>
<name>B5F998_SALA4</name>